<evidence type="ECO:0000259" key="1">
    <source>
        <dbReference type="PROSITE" id="PS51464"/>
    </source>
</evidence>
<evidence type="ECO:0000313" key="3">
    <source>
        <dbReference type="Proteomes" id="UP000655094"/>
    </source>
</evidence>
<dbReference type="GO" id="GO:1901135">
    <property type="term" value="P:carbohydrate derivative metabolic process"/>
    <property type="evidence" value="ECO:0007669"/>
    <property type="project" value="InterPro"/>
</dbReference>
<name>A0A919I2X1_KLEPN</name>
<gene>
    <name evidence="2" type="ORF">KPZU09_77190</name>
</gene>
<protein>
    <recommendedName>
        <fullName evidence="1">SIS domain-containing protein</fullName>
    </recommendedName>
</protein>
<dbReference type="Pfam" id="PF01380">
    <property type="entry name" value="SIS"/>
    <property type="match status" value="1"/>
</dbReference>
<dbReference type="InterPro" id="IPR001347">
    <property type="entry name" value="SIS_dom"/>
</dbReference>
<dbReference type="PANTHER" id="PTHR42745">
    <property type="match status" value="1"/>
</dbReference>
<dbReference type="SUPFAM" id="SSF53697">
    <property type="entry name" value="SIS domain"/>
    <property type="match status" value="1"/>
</dbReference>
<dbReference type="EMBL" id="BNFF01000002">
    <property type="protein sequence ID" value="GHK57983.1"/>
    <property type="molecule type" value="Genomic_DNA"/>
</dbReference>
<feature type="domain" description="SIS" evidence="1">
    <location>
        <begin position="1"/>
        <end position="92"/>
    </location>
</feature>
<dbReference type="Proteomes" id="UP000655094">
    <property type="component" value="Unassembled WGS sequence"/>
</dbReference>
<reference evidence="2" key="1">
    <citation type="submission" date="2020-10" db="EMBL/GenBank/DDBJ databases">
        <title>Genome Sequence of ESBL Producing Zambian Clinical Strains.</title>
        <authorList>
            <person name="Shawa M."/>
            <person name="Furuta Y."/>
            <person name="Simbotwe M."/>
            <person name="Mulenga E."/>
            <person name="Mubanga M."/>
            <person name="Mulenga G."/>
            <person name="Kaile C."/>
            <person name="Zorigt T."/>
            <person name="Hang'ombe B."/>
            <person name="Higashi H."/>
        </authorList>
    </citation>
    <scope>NUCLEOTIDE SEQUENCE</scope>
    <source>
        <strain evidence="2">Zam_UTH_09</strain>
    </source>
</reference>
<dbReference type="InterPro" id="IPR046348">
    <property type="entry name" value="SIS_dom_sf"/>
</dbReference>
<comment type="caution">
    <text evidence="2">The sequence shown here is derived from an EMBL/GenBank/DDBJ whole genome shotgun (WGS) entry which is preliminary data.</text>
</comment>
<dbReference type="PANTHER" id="PTHR42745:SF2">
    <property type="entry name" value="ARABINOSE 5-PHOSPHATE ISOMERASE GUTQ"/>
    <property type="match status" value="1"/>
</dbReference>
<dbReference type="InterPro" id="IPR050986">
    <property type="entry name" value="GutQ/KpsF_isomerases"/>
</dbReference>
<evidence type="ECO:0000313" key="2">
    <source>
        <dbReference type="EMBL" id="GHK57983.1"/>
    </source>
</evidence>
<organism evidence="2 3">
    <name type="scientific">Klebsiella pneumoniae</name>
    <dbReference type="NCBI Taxonomy" id="573"/>
    <lineage>
        <taxon>Bacteria</taxon>
        <taxon>Pseudomonadati</taxon>
        <taxon>Pseudomonadota</taxon>
        <taxon>Gammaproteobacteria</taxon>
        <taxon>Enterobacterales</taxon>
        <taxon>Enterobacteriaceae</taxon>
        <taxon>Klebsiella/Raoultella group</taxon>
        <taxon>Klebsiella</taxon>
        <taxon>Klebsiella pneumoniae complex</taxon>
    </lineage>
</organism>
<accession>A0A919I2X1</accession>
<proteinExistence type="predicted"/>
<dbReference type="Gene3D" id="3.40.50.10490">
    <property type="entry name" value="Glucose-6-phosphate isomerase like protein, domain 1"/>
    <property type="match status" value="1"/>
</dbReference>
<dbReference type="GO" id="GO:0097367">
    <property type="term" value="F:carbohydrate derivative binding"/>
    <property type="evidence" value="ECO:0007669"/>
    <property type="project" value="InterPro"/>
</dbReference>
<dbReference type="AlphaFoldDB" id="A0A919I2X1"/>
<dbReference type="PROSITE" id="PS51464">
    <property type="entry name" value="SIS"/>
    <property type="match status" value="1"/>
</dbReference>
<sequence>MLDSRDVMLFISYSGSAKELDLIVPRLEEKGIPLLAMTGKSTSPLALAAKAVLDIAVEREACPMHLAPTSSTVNTLMLGDALAMAVMQARGFNEEDFARSHPAGALARGC</sequence>